<dbReference type="PANTHER" id="PTHR10625:SF10">
    <property type="entry name" value="HISTONE DEACETYLASE HDAC1"/>
    <property type="match status" value="1"/>
</dbReference>
<keyword evidence="3" id="KW-0378">Hydrolase</keyword>
<dbReference type="KEGG" id="rml:FF011L_29010"/>
<dbReference type="RefSeq" id="WP_145352156.1">
    <property type="nucleotide sequence ID" value="NZ_CP036262.1"/>
</dbReference>
<comment type="similarity">
    <text evidence="1">Belongs to the histone deacetylase family.</text>
</comment>
<dbReference type="OrthoDB" id="9808367at2"/>
<reference evidence="3 4" key="1">
    <citation type="submission" date="2019-02" db="EMBL/GenBank/DDBJ databases">
        <title>Deep-cultivation of Planctomycetes and their phenomic and genomic characterization uncovers novel biology.</title>
        <authorList>
            <person name="Wiegand S."/>
            <person name="Jogler M."/>
            <person name="Boedeker C."/>
            <person name="Pinto D."/>
            <person name="Vollmers J."/>
            <person name="Rivas-Marin E."/>
            <person name="Kohn T."/>
            <person name="Peeters S.H."/>
            <person name="Heuer A."/>
            <person name="Rast P."/>
            <person name="Oberbeckmann S."/>
            <person name="Bunk B."/>
            <person name="Jeske O."/>
            <person name="Meyerdierks A."/>
            <person name="Storesund J.E."/>
            <person name="Kallscheuer N."/>
            <person name="Luecker S."/>
            <person name="Lage O.M."/>
            <person name="Pohl T."/>
            <person name="Merkel B.J."/>
            <person name="Hornburger P."/>
            <person name="Mueller R.-W."/>
            <person name="Bruemmer F."/>
            <person name="Labrenz M."/>
            <person name="Spormann A.M."/>
            <person name="Op den Camp H."/>
            <person name="Overmann J."/>
            <person name="Amann R."/>
            <person name="Jetten M.S.M."/>
            <person name="Mascher T."/>
            <person name="Medema M.H."/>
            <person name="Devos D.P."/>
            <person name="Kaster A.-K."/>
            <person name="Ovreas L."/>
            <person name="Rohde M."/>
            <person name="Galperin M.Y."/>
            <person name="Jogler C."/>
        </authorList>
    </citation>
    <scope>NUCLEOTIDE SEQUENCE [LARGE SCALE GENOMIC DNA]</scope>
    <source>
        <strain evidence="3 4">FF011L</strain>
    </source>
</reference>
<accession>A0A517MGW1</accession>
<sequence>MTLFYYDPIFQEHVTGDHPENGGRILSVIRHLSFVGLDASCRRPSWKPASAERLCYVHTPEYVESVKQFALSGGGYIEEDTAVSKKSYEIACMAAGAACDAVERVVRGEDKTAFCLVRPPGHHAMPDHAMGFCLLNNIAVGARVATRELGIERVLIVDIDVHHGNGTQAIFWEDPLVAYFSMHCFPLYPETGAADEIGAGPGVGTILNLPIAQGTPRDELLGTFRHQLKEFAARIKPQLVLVSAGFDAHKDNPVGSLGLETDDYKGITRSLLEIADEYADGKLVSVLEGGYNPHALTDCVTVHLETLLGEI</sequence>
<name>A0A517MGW1_9BACT</name>
<dbReference type="InterPro" id="IPR023801">
    <property type="entry name" value="His_deacetylse_dom"/>
</dbReference>
<dbReference type="EMBL" id="CP036262">
    <property type="protein sequence ID" value="QDS94123.1"/>
    <property type="molecule type" value="Genomic_DNA"/>
</dbReference>
<dbReference type="AlphaFoldDB" id="A0A517MGW1"/>
<dbReference type="GO" id="GO:0004407">
    <property type="term" value="F:histone deacetylase activity"/>
    <property type="evidence" value="ECO:0007669"/>
    <property type="project" value="TreeGrafter"/>
</dbReference>
<organism evidence="3 4">
    <name type="scientific">Roseimaritima multifibrata</name>
    <dbReference type="NCBI Taxonomy" id="1930274"/>
    <lineage>
        <taxon>Bacteria</taxon>
        <taxon>Pseudomonadati</taxon>
        <taxon>Planctomycetota</taxon>
        <taxon>Planctomycetia</taxon>
        <taxon>Pirellulales</taxon>
        <taxon>Pirellulaceae</taxon>
        <taxon>Roseimaritima</taxon>
    </lineage>
</organism>
<dbReference type="Proteomes" id="UP000320672">
    <property type="component" value="Chromosome"/>
</dbReference>
<dbReference type="GO" id="GO:0016787">
    <property type="term" value="F:hydrolase activity"/>
    <property type="evidence" value="ECO:0007669"/>
    <property type="project" value="UniProtKB-KW"/>
</dbReference>
<proteinExistence type="inferred from homology"/>
<dbReference type="EC" id="3.5.1.-" evidence="3"/>
<dbReference type="SUPFAM" id="SSF52768">
    <property type="entry name" value="Arginase/deacetylase"/>
    <property type="match status" value="1"/>
</dbReference>
<evidence type="ECO:0000313" key="3">
    <source>
        <dbReference type="EMBL" id="QDS94123.1"/>
    </source>
</evidence>
<evidence type="ECO:0000313" key="4">
    <source>
        <dbReference type="Proteomes" id="UP000320672"/>
    </source>
</evidence>
<dbReference type="PRINTS" id="PR01270">
    <property type="entry name" value="HDASUPER"/>
</dbReference>
<evidence type="ECO:0000259" key="2">
    <source>
        <dbReference type="Pfam" id="PF00850"/>
    </source>
</evidence>
<feature type="domain" description="Histone deacetylase" evidence="2">
    <location>
        <begin position="18"/>
        <end position="307"/>
    </location>
</feature>
<dbReference type="GO" id="GO:0040029">
    <property type="term" value="P:epigenetic regulation of gene expression"/>
    <property type="evidence" value="ECO:0007669"/>
    <property type="project" value="TreeGrafter"/>
</dbReference>
<keyword evidence="4" id="KW-1185">Reference proteome</keyword>
<dbReference type="PANTHER" id="PTHR10625">
    <property type="entry name" value="HISTONE DEACETYLASE HDAC1-RELATED"/>
    <property type="match status" value="1"/>
</dbReference>
<dbReference type="CDD" id="cd09992">
    <property type="entry name" value="HDAC_classII"/>
    <property type="match status" value="1"/>
</dbReference>
<dbReference type="InterPro" id="IPR023696">
    <property type="entry name" value="Ureohydrolase_dom_sf"/>
</dbReference>
<evidence type="ECO:0000256" key="1">
    <source>
        <dbReference type="ARBA" id="ARBA00005947"/>
    </source>
</evidence>
<dbReference type="Gene3D" id="3.40.800.20">
    <property type="entry name" value="Histone deacetylase domain"/>
    <property type="match status" value="1"/>
</dbReference>
<dbReference type="InterPro" id="IPR037138">
    <property type="entry name" value="His_deacetylse_dom_sf"/>
</dbReference>
<gene>
    <name evidence="3" type="primary">hdaH_1</name>
    <name evidence="3" type="ORF">FF011L_29010</name>
</gene>
<protein>
    <submittedName>
        <fullName evidence="3">Histone deacetylase-like amidohydrolase</fullName>
        <ecNumber evidence="3">3.5.1.-</ecNumber>
    </submittedName>
</protein>
<dbReference type="InterPro" id="IPR000286">
    <property type="entry name" value="HDACs"/>
</dbReference>
<dbReference type="Pfam" id="PF00850">
    <property type="entry name" value="Hist_deacetyl"/>
    <property type="match status" value="1"/>
</dbReference>